<evidence type="ECO:0000313" key="8">
    <source>
        <dbReference type="EMBL" id="WDB00103.1"/>
    </source>
</evidence>
<evidence type="ECO:0000256" key="1">
    <source>
        <dbReference type="ARBA" id="ARBA00008080"/>
    </source>
</evidence>
<keyword evidence="6 7" id="KW-0687">Ribonucleoprotein</keyword>
<evidence type="ECO:0000256" key="6">
    <source>
        <dbReference type="ARBA" id="ARBA00023274"/>
    </source>
</evidence>
<dbReference type="SUPFAM" id="SSF46946">
    <property type="entry name" value="S13-like H2TH domain"/>
    <property type="match status" value="1"/>
</dbReference>
<reference evidence="8" key="1">
    <citation type="journal article" date="2023" name="J. Phycol.">
        <title>Revised classification of the Cyanidiophyceae based on plastid genome data with descriptions of the Cavernulicolales ord. nov. and Galdieriales ord. nov. (Rhodophyta).</title>
        <authorList>
            <person name="Park S.I."/>
            <person name="Cho C.H."/>
            <person name="Ciniglia C."/>
            <person name="Huang T.Y."/>
            <person name="Liu S.L."/>
            <person name="Bustamante D.E."/>
            <person name="Calderon M.S."/>
            <person name="Mansilla A."/>
            <person name="McDermott T."/>
            <person name="Andersen R.A."/>
            <person name="Yoon H.S."/>
        </authorList>
    </citation>
    <scope>NUCLEOTIDE SEQUENCE</scope>
</reference>
<dbReference type="PANTHER" id="PTHR10871">
    <property type="entry name" value="30S RIBOSOMAL PROTEIN S13/40S RIBOSOMAL PROTEIN S18"/>
    <property type="match status" value="1"/>
</dbReference>
<comment type="subunit">
    <text evidence="2">Part of the 30S ribosomal subunit.</text>
</comment>
<dbReference type="GO" id="GO:0006412">
    <property type="term" value="P:translation"/>
    <property type="evidence" value="ECO:0007669"/>
    <property type="project" value="InterPro"/>
</dbReference>
<keyword evidence="4" id="KW-0694">RNA-binding</keyword>
<evidence type="ECO:0000256" key="7">
    <source>
        <dbReference type="RuleBase" id="RU003830"/>
    </source>
</evidence>
<dbReference type="NCBIfam" id="TIGR03631">
    <property type="entry name" value="uS13_bact"/>
    <property type="match status" value="1"/>
</dbReference>
<proteinExistence type="inferred from homology"/>
<dbReference type="PIRSF" id="PIRSF002134">
    <property type="entry name" value="Ribosomal_S13"/>
    <property type="match status" value="1"/>
</dbReference>
<dbReference type="GO" id="GO:0019843">
    <property type="term" value="F:rRNA binding"/>
    <property type="evidence" value="ECO:0007669"/>
    <property type="project" value="UniProtKB-KW"/>
</dbReference>
<dbReference type="GO" id="GO:0003735">
    <property type="term" value="F:structural constituent of ribosome"/>
    <property type="evidence" value="ECO:0007669"/>
    <property type="project" value="InterPro"/>
</dbReference>
<dbReference type="InterPro" id="IPR001892">
    <property type="entry name" value="Ribosomal_uS13"/>
</dbReference>
<keyword evidence="3" id="KW-0699">rRNA-binding</keyword>
<dbReference type="InterPro" id="IPR018269">
    <property type="entry name" value="Ribosomal_uS13_CS"/>
</dbReference>
<dbReference type="EMBL" id="OP616817">
    <property type="protein sequence ID" value="WDB00103.1"/>
    <property type="molecule type" value="Genomic_DNA"/>
</dbReference>
<dbReference type="InterPro" id="IPR010979">
    <property type="entry name" value="Ribosomal_uS13-like_H2TH"/>
</dbReference>
<evidence type="ECO:0000256" key="2">
    <source>
        <dbReference type="ARBA" id="ARBA00011458"/>
    </source>
</evidence>
<comment type="similarity">
    <text evidence="1 7">Belongs to the universal ribosomal protein uS13 family.</text>
</comment>
<evidence type="ECO:0000256" key="4">
    <source>
        <dbReference type="ARBA" id="ARBA00022884"/>
    </source>
</evidence>
<dbReference type="Gene3D" id="1.10.8.50">
    <property type="match status" value="1"/>
</dbReference>
<dbReference type="GO" id="GO:0015935">
    <property type="term" value="C:small ribosomal subunit"/>
    <property type="evidence" value="ECO:0007669"/>
    <property type="project" value="TreeGrafter"/>
</dbReference>
<keyword evidence="5 7" id="KW-0689">Ribosomal protein</keyword>
<organism evidence="8">
    <name type="scientific">Cyanidium sp. THAL103</name>
    <dbReference type="NCBI Taxonomy" id="3027999"/>
    <lineage>
        <taxon>Eukaryota</taxon>
        <taxon>Rhodophyta</taxon>
        <taxon>Bangiophyceae</taxon>
        <taxon>Cyanidiales</taxon>
        <taxon>Cyanidiaceae</taxon>
        <taxon>Cyanidium</taxon>
    </lineage>
</organism>
<sequence>MTRIVGVDLPNNKKTLIALTYIYGIGRNLSKTILKNLKIDPNTILRNLSESDLVKLRQYIEKKHMIEGDLRRFQLLNIKRLIDIGCYKGRRHRQLLPVRGQRTRTNSRTCRIVTKNINFSKK</sequence>
<dbReference type="InterPro" id="IPR019980">
    <property type="entry name" value="Ribosomal_uS13_bac-type"/>
</dbReference>
<accession>A0A9Y1I484</accession>
<dbReference type="PANTHER" id="PTHR10871:SF1">
    <property type="entry name" value="SMALL RIBOSOMAL SUBUNIT PROTEIN US13M"/>
    <property type="match status" value="1"/>
</dbReference>
<evidence type="ECO:0000256" key="3">
    <source>
        <dbReference type="ARBA" id="ARBA00022730"/>
    </source>
</evidence>
<dbReference type="InterPro" id="IPR027437">
    <property type="entry name" value="Rbsml_uS13_C"/>
</dbReference>
<dbReference type="Pfam" id="PF00416">
    <property type="entry name" value="Ribosomal_S13"/>
    <property type="match status" value="1"/>
</dbReference>
<dbReference type="PROSITE" id="PS00646">
    <property type="entry name" value="RIBOSOMAL_S13_1"/>
    <property type="match status" value="1"/>
</dbReference>
<protein>
    <submittedName>
        <fullName evidence="8">Ribosomal protein S13</fullName>
    </submittedName>
</protein>
<dbReference type="GO" id="GO:0005739">
    <property type="term" value="C:mitochondrion"/>
    <property type="evidence" value="ECO:0007669"/>
    <property type="project" value="TreeGrafter"/>
</dbReference>
<dbReference type="HAMAP" id="MF_01315">
    <property type="entry name" value="Ribosomal_uS13"/>
    <property type="match status" value="1"/>
</dbReference>
<dbReference type="PROSITE" id="PS50159">
    <property type="entry name" value="RIBOSOMAL_S13_2"/>
    <property type="match status" value="1"/>
</dbReference>
<dbReference type="AlphaFoldDB" id="A0A9Y1I484"/>
<geneLocation type="plastid" evidence="8"/>
<name>A0A9Y1I484_9RHOD</name>
<gene>
    <name evidence="8" type="primary">rps13</name>
    <name evidence="8" type="ORF">CspTHAL103_178</name>
</gene>
<evidence type="ECO:0000256" key="5">
    <source>
        <dbReference type="ARBA" id="ARBA00022980"/>
    </source>
</evidence>
<dbReference type="FunFam" id="1.10.8.50:FF:000001">
    <property type="entry name" value="30S ribosomal protein S13"/>
    <property type="match status" value="1"/>
</dbReference>
<keyword evidence="8" id="KW-0934">Plastid</keyword>
<dbReference type="Gene3D" id="4.10.910.10">
    <property type="entry name" value="30s ribosomal protein s13, domain 2"/>
    <property type="match status" value="1"/>
</dbReference>